<keyword evidence="2" id="KW-0812">Transmembrane</keyword>
<evidence type="ECO:0000313" key="4">
    <source>
        <dbReference type="Proteomes" id="UP000800096"/>
    </source>
</evidence>
<protein>
    <submittedName>
        <fullName evidence="3">Uncharacterized protein</fullName>
    </submittedName>
</protein>
<sequence>MGANPSVPHPVNQQPTNSPHSPSLPSQIITFFALYLTTLFSLDAFAAARNSPHRAPSSAAIYRPANTPSEYQAGMHGRGAGGPSSGGGGGAGGNGRGMGEVRDSRPPVGMGSTAACGACMT</sequence>
<evidence type="ECO:0000313" key="3">
    <source>
        <dbReference type="EMBL" id="KAF1913454.1"/>
    </source>
</evidence>
<feature type="compositionally biased region" description="Polar residues" evidence="1">
    <location>
        <begin position="11"/>
        <end position="24"/>
    </location>
</feature>
<keyword evidence="2" id="KW-1133">Transmembrane helix</keyword>
<keyword evidence="2" id="KW-0472">Membrane</keyword>
<proteinExistence type="predicted"/>
<evidence type="ECO:0000256" key="2">
    <source>
        <dbReference type="SAM" id="Phobius"/>
    </source>
</evidence>
<name>A0A6A5QG32_AMPQU</name>
<accession>A0A6A5QG32</accession>
<dbReference type="Proteomes" id="UP000800096">
    <property type="component" value="Unassembled WGS sequence"/>
</dbReference>
<feature type="transmembrane region" description="Helical" evidence="2">
    <location>
        <begin position="28"/>
        <end position="48"/>
    </location>
</feature>
<organism evidence="3 4">
    <name type="scientific">Ampelomyces quisqualis</name>
    <name type="common">Powdery mildew agent</name>
    <dbReference type="NCBI Taxonomy" id="50730"/>
    <lineage>
        <taxon>Eukaryota</taxon>
        <taxon>Fungi</taxon>
        <taxon>Dikarya</taxon>
        <taxon>Ascomycota</taxon>
        <taxon>Pezizomycotina</taxon>
        <taxon>Dothideomycetes</taxon>
        <taxon>Pleosporomycetidae</taxon>
        <taxon>Pleosporales</taxon>
        <taxon>Pleosporineae</taxon>
        <taxon>Phaeosphaeriaceae</taxon>
        <taxon>Ampelomyces</taxon>
    </lineage>
</organism>
<dbReference type="AlphaFoldDB" id="A0A6A5QG32"/>
<feature type="compositionally biased region" description="Gly residues" evidence="1">
    <location>
        <begin position="76"/>
        <end position="98"/>
    </location>
</feature>
<reference evidence="3" key="1">
    <citation type="journal article" date="2020" name="Stud. Mycol.">
        <title>101 Dothideomycetes genomes: a test case for predicting lifestyles and emergence of pathogens.</title>
        <authorList>
            <person name="Haridas S."/>
            <person name="Albert R."/>
            <person name="Binder M."/>
            <person name="Bloem J."/>
            <person name="Labutti K."/>
            <person name="Salamov A."/>
            <person name="Andreopoulos B."/>
            <person name="Baker S."/>
            <person name="Barry K."/>
            <person name="Bills G."/>
            <person name="Bluhm B."/>
            <person name="Cannon C."/>
            <person name="Castanera R."/>
            <person name="Culley D."/>
            <person name="Daum C."/>
            <person name="Ezra D."/>
            <person name="Gonzalez J."/>
            <person name="Henrissat B."/>
            <person name="Kuo A."/>
            <person name="Liang C."/>
            <person name="Lipzen A."/>
            <person name="Lutzoni F."/>
            <person name="Magnuson J."/>
            <person name="Mondo S."/>
            <person name="Nolan M."/>
            <person name="Ohm R."/>
            <person name="Pangilinan J."/>
            <person name="Park H.-J."/>
            <person name="Ramirez L."/>
            <person name="Alfaro M."/>
            <person name="Sun H."/>
            <person name="Tritt A."/>
            <person name="Yoshinaga Y."/>
            <person name="Zwiers L.-H."/>
            <person name="Turgeon B."/>
            <person name="Goodwin S."/>
            <person name="Spatafora J."/>
            <person name="Crous P."/>
            <person name="Grigoriev I."/>
        </authorList>
    </citation>
    <scope>NUCLEOTIDE SEQUENCE</scope>
    <source>
        <strain evidence="3">HMLAC05119</strain>
    </source>
</reference>
<dbReference type="EMBL" id="ML979138">
    <property type="protein sequence ID" value="KAF1913454.1"/>
    <property type="molecule type" value="Genomic_DNA"/>
</dbReference>
<feature type="region of interest" description="Disordered" evidence="1">
    <location>
        <begin position="1"/>
        <end position="24"/>
    </location>
</feature>
<gene>
    <name evidence="3" type="ORF">BDU57DRAFT_479646</name>
</gene>
<dbReference type="OrthoDB" id="2121326at2759"/>
<keyword evidence="4" id="KW-1185">Reference proteome</keyword>
<feature type="region of interest" description="Disordered" evidence="1">
    <location>
        <begin position="68"/>
        <end position="110"/>
    </location>
</feature>
<evidence type="ECO:0000256" key="1">
    <source>
        <dbReference type="SAM" id="MobiDB-lite"/>
    </source>
</evidence>